<protein>
    <recommendedName>
        <fullName evidence="8">BP28 C-terminal domain-containing protein</fullName>
    </recommendedName>
</protein>
<proteinExistence type="inferred from homology"/>
<gene>
    <name evidence="9" type="ORF">QBZ16_000523</name>
</gene>
<evidence type="ECO:0000256" key="6">
    <source>
        <dbReference type="ARBA" id="ARBA00023274"/>
    </source>
</evidence>
<dbReference type="Gene3D" id="1.25.10.10">
    <property type="entry name" value="Leucine-rich Repeat Variant"/>
    <property type="match status" value="2"/>
</dbReference>
<comment type="similarity">
    <text evidence="2">Belongs to the HEATR1/UTP10 family.</text>
</comment>
<dbReference type="Proteomes" id="UP001255856">
    <property type="component" value="Unassembled WGS sequence"/>
</dbReference>
<dbReference type="GO" id="GO:0030686">
    <property type="term" value="C:90S preribosome"/>
    <property type="evidence" value="ECO:0007669"/>
    <property type="project" value="TreeGrafter"/>
</dbReference>
<feature type="region of interest" description="Disordered" evidence="7">
    <location>
        <begin position="680"/>
        <end position="701"/>
    </location>
</feature>
<evidence type="ECO:0000256" key="1">
    <source>
        <dbReference type="ARBA" id="ARBA00004604"/>
    </source>
</evidence>
<dbReference type="Pfam" id="PF08146">
    <property type="entry name" value="BP28CT"/>
    <property type="match status" value="1"/>
</dbReference>
<evidence type="ECO:0000256" key="2">
    <source>
        <dbReference type="ARBA" id="ARBA00010559"/>
    </source>
</evidence>
<name>A0AAD9MIU2_PROWI</name>
<feature type="domain" description="BP28 C-terminal" evidence="8">
    <location>
        <begin position="1477"/>
        <end position="1623"/>
    </location>
</feature>
<dbReference type="SUPFAM" id="SSF48371">
    <property type="entry name" value="ARM repeat"/>
    <property type="match status" value="2"/>
</dbReference>
<feature type="region of interest" description="Disordered" evidence="7">
    <location>
        <begin position="749"/>
        <end position="769"/>
    </location>
</feature>
<accession>A0AAD9MIU2</accession>
<dbReference type="InterPro" id="IPR016024">
    <property type="entry name" value="ARM-type_fold"/>
</dbReference>
<evidence type="ECO:0000313" key="10">
    <source>
        <dbReference type="Proteomes" id="UP001255856"/>
    </source>
</evidence>
<feature type="compositionally biased region" description="Basic residues" evidence="7">
    <location>
        <begin position="754"/>
        <end position="764"/>
    </location>
</feature>
<comment type="caution">
    <text evidence="9">The sequence shown here is derived from an EMBL/GenBank/DDBJ whole genome shotgun (WGS) entry which is preliminary data.</text>
</comment>
<dbReference type="InterPro" id="IPR011989">
    <property type="entry name" value="ARM-like"/>
</dbReference>
<dbReference type="GO" id="GO:0030515">
    <property type="term" value="F:snoRNA binding"/>
    <property type="evidence" value="ECO:0007669"/>
    <property type="project" value="TreeGrafter"/>
</dbReference>
<keyword evidence="4" id="KW-0698">rRNA processing</keyword>
<keyword evidence="6" id="KW-0687">Ribonucleoprotein</keyword>
<dbReference type="GO" id="GO:0000462">
    <property type="term" value="P:maturation of SSU-rRNA from tricistronic rRNA transcript (SSU-rRNA, 5.8S rRNA, LSU-rRNA)"/>
    <property type="evidence" value="ECO:0007669"/>
    <property type="project" value="TreeGrafter"/>
</dbReference>
<evidence type="ECO:0000256" key="7">
    <source>
        <dbReference type="SAM" id="MobiDB-lite"/>
    </source>
</evidence>
<reference evidence="9" key="1">
    <citation type="submission" date="2021-01" db="EMBL/GenBank/DDBJ databases">
        <authorList>
            <person name="Eckstrom K.M.E."/>
        </authorList>
    </citation>
    <scope>NUCLEOTIDE SEQUENCE</scope>
    <source>
        <strain evidence="9">UVCC 0001</strain>
    </source>
</reference>
<dbReference type="GO" id="GO:0045943">
    <property type="term" value="P:positive regulation of transcription by RNA polymerase I"/>
    <property type="evidence" value="ECO:0007669"/>
    <property type="project" value="TreeGrafter"/>
</dbReference>
<evidence type="ECO:0000313" key="9">
    <source>
        <dbReference type="EMBL" id="KAK2080669.1"/>
    </source>
</evidence>
<dbReference type="GO" id="GO:0032040">
    <property type="term" value="C:small-subunit processome"/>
    <property type="evidence" value="ECO:0007669"/>
    <property type="project" value="TreeGrafter"/>
</dbReference>
<evidence type="ECO:0000256" key="5">
    <source>
        <dbReference type="ARBA" id="ARBA00023242"/>
    </source>
</evidence>
<dbReference type="PANTHER" id="PTHR13457:SF1">
    <property type="entry name" value="HEAT REPEAT-CONTAINING PROTEIN 1"/>
    <property type="match status" value="1"/>
</dbReference>
<dbReference type="SMART" id="SM01036">
    <property type="entry name" value="BP28CT"/>
    <property type="match status" value="1"/>
</dbReference>
<dbReference type="GO" id="GO:0034455">
    <property type="term" value="C:t-UTP complex"/>
    <property type="evidence" value="ECO:0007669"/>
    <property type="project" value="TreeGrafter"/>
</dbReference>
<organism evidence="9 10">
    <name type="scientific">Prototheca wickerhamii</name>
    <dbReference type="NCBI Taxonomy" id="3111"/>
    <lineage>
        <taxon>Eukaryota</taxon>
        <taxon>Viridiplantae</taxon>
        <taxon>Chlorophyta</taxon>
        <taxon>core chlorophytes</taxon>
        <taxon>Trebouxiophyceae</taxon>
        <taxon>Chlorellales</taxon>
        <taxon>Chlorellaceae</taxon>
        <taxon>Prototheca</taxon>
    </lineage>
</organism>
<dbReference type="EMBL" id="JASFZW010000001">
    <property type="protein sequence ID" value="KAK2080669.1"/>
    <property type="molecule type" value="Genomic_DNA"/>
</dbReference>
<keyword evidence="5" id="KW-0539">Nucleus</keyword>
<evidence type="ECO:0000256" key="4">
    <source>
        <dbReference type="ARBA" id="ARBA00022552"/>
    </source>
</evidence>
<dbReference type="InterPro" id="IPR022125">
    <property type="entry name" value="U3snoRNP10_N"/>
</dbReference>
<dbReference type="Pfam" id="PF12397">
    <property type="entry name" value="U3snoRNP10"/>
    <property type="match status" value="1"/>
</dbReference>
<dbReference type="InterPro" id="IPR012954">
    <property type="entry name" value="BP28_C_dom"/>
</dbReference>
<keyword evidence="10" id="KW-1185">Reference proteome</keyword>
<comment type="subcellular location">
    <subcellularLocation>
        <location evidence="1">Nucleus</location>
        <location evidence="1">Nucleolus</location>
    </subcellularLocation>
</comment>
<keyword evidence="3" id="KW-0690">Ribosome biogenesis</keyword>
<evidence type="ECO:0000256" key="3">
    <source>
        <dbReference type="ARBA" id="ARBA00022517"/>
    </source>
</evidence>
<dbReference type="InterPro" id="IPR040191">
    <property type="entry name" value="UTP10"/>
</dbReference>
<sequence>MATALAQQLRQLAVASFKQLCQIDSRFGAYETSLFGPGAKDLHRGQQSPDVVAALDAAIAEFCTLLSPVFLLPAASQALEWLIRGFGVQEHNVASVMTAALPSHATNEFVRLVQICSLRGTLFEFLEPMQASGAALPRPTLVQRCLSDAGLLGFVLDLGRALGTGPLASRPGLPFVAATLCEFLAEQQAVTEKLSAQLLPYIVAGLAKEALPDYRAATLMILSQLAVRTALSEAFLNGIVLDVCRSAKTDTLSSTLLVLMTLASRQSALTAFPAEAYRALAALPGLVPELAALEAYAAPLEALLALLVPRAVEAAPESPALERLLEELLAEVPLGSSRAAERVAREVFASAAGASFAARASYRRALRTLDLRYPAALDAAVEAETAALLAGTKQGGQAGSGLSLQLARRLADEDAGVVCAALSLAATAEAAAELLRDVLGALDRAVGGVELDVVRAASRTLLAHAPADAPETLLGLLGAAEASPEAAKVVAAEAHAAPAARFPLVQEPQKGARKQAAAADHATLLRHALHNASAATSLVAAYAALVSGKALEGLPHLEPLAWQCVLAVLSAAFESTEKGAAKQVQTLARDVLAALCSSASSSPASSAPVLAADDAAHVAMLKGALERLVAEDLAALDVPAAFRCFEGHADLVRALVDRLSAQLGADAALEALLAHAATGSAPGRARAGPWQRRGRAASPEVRRAGLRAARSLLDAEAGVLGARVRDDAGAAAAVVGALLAEGLERAAAPAAKTPAKRGKTPKKGAKPDSDESLAALAAALAAQLPIAAAAGRDAEAAALLGALASEPCAALLRPRAAEALLASLERAAPAPSALLTDLFRASDGAEAVPVLQAVFASKHAACAELKLEAAAALAREAAESPWARSFAETDLQEAVLPALLTAFGSDAREEVRRAVGHALRALPIKPALVAEILGAAVAPRAQGPAAPATPARKKSKAAASEAADALRIQGSCLPVLEGRLLAALVAEAAERTSRMAEASDESWRLDYLSQLVLSATLLLSSALADKRADDLALPRLDAVVRFVLAAPGPESLAAALALAGRLAASQPSSAVQYALTLLSAGRDQELGGAFLLPGSRLEATVSEAAVAALAAAVPGYLAQASSEPSPKKKGRTQAPARLPELVQRVVAASRGKPVPLRVALVRALAAAGGLEQTLVALLLATSAEGPVARSGVDDAALGDATTLASALIAQHAASDDIAQALASLLEHVGPSPAPTRPRARAATRQVERVLQELQHHVEGHAFVAALLGLVRAPGGGRKAVALLTQHAQRVAAEGAILEPRSVQACCRALGELVSKTPADAPVSSFEVAFLAIGAVAAASARAGPAPSKAPAIDAGSASALLELLPAVLAHADADQRPAGLSAGLDELEAALEGEEEGAAPAAASGALPALAALALLDALETRRLAARVRARLAEAVPVRLLLEPLLGLLEEALRSGGERAALGLVSVVQLALPRLSREEVAAQHGAVVAFLLRALALSEDAPALQKAAVDALCALTLRLSEAQFRPLFVRLHDWAAGETGARRLAFWGAVNGLADQLRAILVPYYKLILPDALDALREAAGAPAAPEKKRRKKGASVPGADWRLALRVVRALHRAFLYDTVEPRFLEDERVAEIVPALVRVLAAEPARDAEPALAADPWAMERVVVENRAGAEEEGAAGAAHEPSALQTAAGGALVQLAASCGRDPVSKSLHHAVLLLTRERRARTRVAAIRTVTALAEALGEEYLVLLPEALPFIAELLEDGDREVEAAAQSLFKQLEQASGEDLGQYLRA</sequence>
<evidence type="ECO:0000259" key="8">
    <source>
        <dbReference type="SMART" id="SM01036"/>
    </source>
</evidence>
<dbReference type="PANTHER" id="PTHR13457">
    <property type="entry name" value="BAP28"/>
    <property type="match status" value="1"/>
</dbReference>